<dbReference type="InterPro" id="IPR014985">
    <property type="entry name" value="WbqC"/>
</dbReference>
<dbReference type="GeneID" id="93131391"/>
<dbReference type="Proteomes" id="UP000595426">
    <property type="component" value="Chromosome"/>
</dbReference>
<proteinExistence type="predicted"/>
<name>A0A7T7UVJ9_9FLAO</name>
<dbReference type="KEGG" id="egm:AYC65_00660"/>
<gene>
    <name evidence="1" type="ORF">I6H88_11150</name>
</gene>
<accession>A0A7T7UVJ9</accession>
<evidence type="ECO:0000313" key="2">
    <source>
        <dbReference type="Proteomes" id="UP000595426"/>
    </source>
</evidence>
<sequence>MKVAISQSNYIPWRGYFDMISSVDYFILYDSVQYTKGDWRNRNVIKTAQGGEWITIPVENYSLTQLIDETCISRIKNKWNIKHLKILKQNYSKSKYFKSVFPWLEDIYLNKINGLSKLTDINEILIKEICDYLNIKTKILRDRDLLIEGDRNSKLINICKQLDANVYLSGPAAKIYVDEELFSRNGIEVEWMNYNGYKEYNQLYGAFLPSVTILDLLFNMGECSKEFFSIKD</sequence>
<dbReference type="RefSeq" id="WP_059333921.1">
    <property type="nucleotide sequence ID" value="NZ_CBCSDR010000007.1"/>
</dbReference>
<keyword evidence="2" id="KW-1185">Reference proteome</keyword>
<dbReference type="EMBL" id="CP067018">
    <property type="protein sequence ID" value="QQN57019.1"/>
    <property type="molecule type" value="Genomic_DNA"/>
</dbReference>
<organism evidence="1 2">
    <name type="scientific">Elizabethkingia bruuniana</name>
    <dbReference type="NCBI Taxonomy" id="1756149"/>
    <lineage>
        <taxon>Bacteria</taxon>
        <taxon>Pseudomonadati</taxon>
        <taxon>Bacteroidota</taxon>
        <taxon>Flavobacteriia</taxon>
        <taxon>Flavobacteriales</taxon>
        <taxon>Weeksellaceae</taxon>
        <taxon>Elizabethkingia</taxon>
    </lineage>
</organism>
<evidence type="ECO:0000313" key="1">
    <source>
        <dbReference type="EMBL" id="QQN57019.1"/>
    </source>
</evidence>
<dbReference type="Pfam" id="PF08889">
    <property type="entry name" value="WbqC"/>
    <property type="match status" value="1"/>
</dbReference>
<dbReference type="OrthoDB" id="3611744at2"/>
<dbReference type="AlphaFoldDB" id="A0A7T7UVJ9"/>
<reference evidence="1 2" key="1">
    <citation type="submission" date="2020-12" db="EMBL/GenBank/DDBJ databases">
        <title>FDA dAtabase for Regulatory Grade micrObial Sequences (FDA-ARGOS): Supporting development and validation of Infectious Disease Dx tests.</title>
        <authorList>
            <person name="Kerrigan L."/>
            <person name="Long C."/>
            <person name="Tallon L."/>
            <person name="Sadzewicz L."/>
            <person name="Zhao X."/>
            <person name="Boylan J."/>
            <person name="Ott S."/>
            <person name="Bowen H."/>
            <person name="Vavikolanu K."/>
            <person name="Mehta A."/>
            <person name="Aluvathingal J."/>
            <person name="Nadendla S."/>
            <person name="Yan Y."/>
            <person name="Sichtig H."/>
        </authorList>
    </citation>
    <scope>NUCLEOTIDE SEQUENCE [LARGE SCALE GENOMIC DNA]</scope>
    <source>
        <strain evidence="1 2">FDAARGOS_1031</strain>
    </source>
</reference>
<protein>
    <submittedName>
        <fullName evidence="1">WbqC family protein</fullName>
    </submittedName>
</protein>